<dbReference type="PANTHER" id="PTHR37291">
    <property type="entry name" value="5-METHYLCYTOSINE-SPECIFIC RESTRICTION ENZYME B"/>
    <property type="match status" value="1"/>
</dbReference>
<sequence length="691" mass="78862">MDLVGNIEAGKLTLGEWITTLAEDNDYSSSEWNQRYRAFTIQLQQTSTFANPETDDLVKRLWYERDNGIASIRQGVPSLAEYEQNIPLFRELTERVRQQADEATYQYVGNALLQAKETGQLRRMYWSLRNRVFASFSPEFCTTTVDENAFTKAANFLNKQFHLGLALTGNWLQKNHELKQAIHTQSPNADPYYVNMAIWHLYELLCERDNEQKQGTVTGTTSTASSKHAEVKAIPHSPTNVIYFGPPGTGKTFTLQQKMKEYTSHAAPADSDAWLDSRLESLNWMQVITLVLLDLEKRAKVRQITEHQWFQRKALLNGRSSNFSQTAWATLQSFTIAGSTTVAYKGRREPAIFDKTADSEWFLVESQLEQVDELLSLYTELKQGPKSAEAIQRFAAVTFHQSYGYEEFIEGIRARSDESGNISYPIEPGIFMRLCQRANADPAHRYAIFIDEINRGNISKIFGELISLIEVDKRAGMSNAMSLQLSYSGDPFSVPANVDIIGAMNTADRSLALMDTALRRRFDFVEMMPDLSLLSGTKVKGIELEPLLEKLNSRIEALYDREHTLGHAFFMPVKHALDAGDEEAAFKQLKIAFQKKIMPLLQEYFFDDWNKIRLVLADNQKQDDSLQFVIEKTDDLDTLFGNNHALQRHDQQSTAYELEAFDQEIWNRPQAYQAIYQPQQATLDEQAVNNG</sequence>
<protein>
    <submittedName>
        <fullName evidence="2">5-methylcytosine-specific restriction enzyme B</fullName>
    </submittedName>
</protein>
<dbReference type="GO" id="GO:0005524">
    <property type="term" value="F:ATP binding"/>
    <property type="evidence" value="ECO:0007669"/>
    <property type="project" value="InterPro"/>
</dbReference>
<proteinExistence type="predicted"/>
<feature type="domain" description="AAA+ ATPase" evidence="1">
    <location>
        <begin position="237"/>
        <end position="532"/>
    </location>
</feature>
<dbReference type="Pfam" id="PF07728">
    <property type="entry name" value="AAA_5"/>
    <property type="match status" value="1"/>
</dbReference>
<dbReference type="InterPro" id="IPR003593">
    <property type="entry name" value="AAA+_ATPase"/>
</dbReference>
<dbReference type="InterPro" id="IPR011704">
    <property type="entry name" value="ATPase_dyneun-rel_AAA"/>
</dbReference>
<accession>A0A1C4GLI2</accession>
<keyword evidence="3" id="KW-1185">Reference proteome</keyword>
<dbReference type="InterPro" id="IPR052934">
    <property type="entry name" value="Methyl-DNA_Rec/Restrict_Enz"/>
</dbReference>
<gene>
    <name evidence="2" type="ORF">GA0061070_10789</name>
</gene>
<evidence type="ECO:0000259" key="1">
    <source>
        <dbReference type="SMART" id="SM00382"/>
    </source>
</evidence>
<dbReference type="SUPFAM" id="SSF52540">
    <property type="entry name" value="P-loop containing nucleoside triphosphate hydrolases"/>
    <property type="match status" value="1"/>
</dbReference>
<name>A0A1C4GLI2_9ENTR</name>
<dbReference type="RefSeq" id="WP_090138804.1">
    <property type="nucleotide sequence ID" value="NZ_FMBC01000078.1"/>
</dbReference>
<dbReference type="SMART" id="SM00382">
    <property type="entry name" value="AAA"/>
    <property type="match status" value="1"/>
</dbReference>
<dbReference type="AlphaFoldDB" id="A0A1C4GLI2"/>
<reference evidence="3" key="1">
    <citation type="submission" date="2016-08" db="EMBL/GenBank/DDBJ databases">
        <authorList>
            <person name="Varghese N."/>
            <person name="Submissions Spin"/>
        </authorList>
    </citation>
    <scope>NUCLEOTIDE SEQUENCE [LARGE SCALE GENOMIC DNA]</scope>
    <source>
        <strain evidence="3">REICA_142</strain>
    </source>
</reference>
<dbReference type="Proteomes" id="UP000198515">
    <property type="component" value="Unassembled WGS sequence"/>
</dbReference>
<dbReference type="PANTHER" id="PTHR37291:SF1">
    <property type="entry name" value="TYPE IV METHYL-DIRECTED RESTRICTION ENZYME ECOKMCRB SUBUNIT"/>
    <property type="match status" value="1"/>
</dbReference>
<dbReference type="InterPro" id="IPR027417">
    <property type="entry name" value="P-loop_NTPase"/>
</dbReference>
<dbReference type="EMBL" id="FMBC01000078">
    <property type="protein sequence ID" value="SCC68743.1"/>
    <property type="molecule type" value="Genomic_DNA"/>
</dbReference>
<dbReference type="Gene3D" id="3.40.50.300">
    <property type="entry name" value="P-loop containing nucleotide triphosphate hydrolases"/>
    <property type="match status" value="1"/>
</dbReference>
<evidence type="ECO:0000313" key="2">
    <source>
        <dbReference type="EMBL" id="SCC68743.1"/>
    </source>
</evidence>
<dbReference type="OrthoDB" id="9781481at2"/>
<dbReference type="GO" id="GO:0016887">
    <property type="term" value="F:ATP hydrolysis activity"/>
    <property type="evidence" value="ECO:0007669"/>
    <property type="project" value="InterPro"/>
</dbReference>
<organism evidence="2 3">
    <name type="scientific">Kosakonia oryziphila</name>
    <dbReference type="NCBI Taxonomy" id="1005667"/>
    <lineage>
        <taxon>Bacteria</taxon>
        <taxon>Pseudomonadati</taxon>
        <taxon>Pseudomonadota</taxon>
        <taxon>Gammaproteobacteria</taxon>
        <taxon>Enterobacterales</taxon>
        <taxon>Enterobacteriaceae</taxon>
        <taxon>Kosakonia</taxon>
    </lineage>
</organism>
<evidence type="ECO:0000313" key="3">
    <source>
        <dbReference type="Proteomes" id="UP000198515"/>
    </source>
</evidence>